<feature type="compositionally biased region" description="Basic and acidic residues" evidence="1">
    <location>
        <begin position="79"/>
        <end position="99"/>
    </location>
</feature>
<dbReference type="Gene3D" id="3.90.70.10">
    <property type="entry name" value="Cysteine proteinases"/>
    <property type="match status" value="1"/>
</dbReference>
<evidence type="ECO:0000313" key="4">
    <source>
        <dbReference type="EMBL" id="KXT68906.1"/>
    </source>
</evidence>
<organism evidence="4 5">
    <name type="scientific">Streptococcus cristatus</name>
    <dbReference type="NCBI Taxonomy" id="45634"/>
    <lineage>
        <taxon>Bacteria</taxon>
        <taxon>Bacillati</taxon>
        <taxon>Bacillota</taxon>
        <taxon>Bacilli</taxon>
        <taxon>Lactobacillales</taxon>
        <taxon>Streptococcaceae</taxon>
        <taxon>Streptococcus</taxon>
    </lineage>
</organism>
<feature type="chain" id="PRO_5007487993" description="Peptidase C39-like domain-containing protein" evidence="2">
    <location>
        <begin position="25"/>
        <end position="280"/>
    </location>
</feature>
<name>A0A139MYP5_STRCR</name>
<dbReference type="Proteomes" id="UP000070377">
    <property type="component" value="Unassembled WGS sequence"/>
</dbReference>
<dbReference type="EMBL" id="LQRD01000064">
    <property type="protein sequence ID" value="KXT68906.1"/>
    <property type="molecule type" value="Genomic_DNA"/>
</dbReference>
<feature type="compositionally biased region" description="Low complexity" evidence="1">
    <location>
        <begin position="30"/>
        <end position="78"/>
    </location>
</feature>
<dbReference type="PATRIC" id="fig|45634.12.peg.1750"/>
<reference evidence="4 5" key="1">
    <citation type="submission" date="2016-01" db="EMBL/GenBank/DDBJ databases">
        <title>Highly variable Streptococcus oralis are common among viridans streptococci isolated from primates.</title>
        <authorList>
            <person name="Denapaite D."/>
            <person name="Rieger M."/>
            <person name="Koendgen S."/>
            <person name="Brueckner R."/>
            <person name="Ochigava I."/>
            <person name="Kappeler P."/>
            <person name="Maetz-Rensing K."/>
            <person name="Leendertz F."/>
            <person name="Hakenbeck R."/>
        </authorList>
    </citation>
    <scope>NUCLEOTIDE SEQUENCE [LARGE SCALE GENOMIC DNA]</scope>
    <source>
        <strain evidence="4 5">DD08</strain>
    </source>
</reference>
<evidence type="ECO:0000256" key="2">
    <source>
        <dbReference type="SAM" id="SignalP"/>
    </source>
</evidence>
<protein>
    <recommendedName>
        <fullName evidence="3">Peptidase C39-like domain-containing protein</fullName>
    </recommendedName>
</protein>
<feature type="region of interest" description="Disordered" evidence="1">
    <location>
        <begin position="25"/>
        <end position="99"/>
    </location>
</feature>
<proteinExistence type="predicted"/>
<evidence type="ECO:0000256" key="1">
    <source>
        <dbReference type="SAM" id="MobiDB-lite"/>
    </source>
</evidence>
<evidence type="ECO:0000259" key="3">
    <source>
        <dbReference type="Pfam" id="PF13529"/>
    </source>
</evidence>
<dbReference type="Pfam" id="PF13529">
    <property type="entry name" value="Peptidase_C39_2"/>
    <property type="match status" value="1"/>
</dbReference>
<dbReference type="InterPro" id="IPR039564">
    <property type="entry name" value="Peptidase_C39-like"/>
</dbReference>
<feature type="signal peptide" evidence="2">
    <location>
        <begin position="1"/>
        <end position="24"/>
    </location>
</feature>
<comment type="caution">
    <text evidence="4">The sequence shown here is derived from an EMBL/GenBank/DDBJ whole genome shotgun (WGS) entry which is preliminary data.</text>
</comment>
<sequence length="280" mass="30467">MKNLKVLALLGLGCCLLACSRQKASEYPKSGSPDSSSKVSSTSQAHSKTASSSQSSANQSSPSQSSTSAESESSSQTSEKVREEETQPSSKEKPSPIRKRLEVPMQIQRAWNTCAPTSVSMILAYRGVQASQEELARAMGTDETFGTHNVNAIRVLNQYLFGYAEVPAGQAGYHLATVTSSASNSEDMRLFKERLRKNIDDGYPLYYTIDNASIYPGHKGEHNVVGTGYELSADDSDVRAVYYIDPSYTVQDPIYGGLKKVTPEELLAAMCACQEPNYAW</sequence>
<dbReference type="AlphaFoldDB" id="A0A139MYP5"/>
<accession>A0A139MYP5</accession>
<evidence type="ECO:0000313" key="5">
    <source>
        <dbReference type="Proteomes" id="UP000070377"/>
    </source>
</evidence>
<dbReference type="RefSeq" id="WP_061423196.1">
    <property type="nucleotide sequence ID" value="NZ_KQ969062.1"/>
</dbReference>
<gene>
    <name evidence="4" type="ORF">SCRDD08_01675</name>
</gene>
<feature type="domain" description="Peptidase C39-like" evidence="3">
    <location>
        <begin position="101"/>
        <end position="246"/>
    </location>
</feature>
<keyword evidence="2" id="KW-0732">Signal</keyword>